<organism evidence="1 2">
    <name type="scientific">Wandonia haliotis</name>
    <dbReference type="NCBI Taxonomy" id="574963"/>
    <lineage>
        <taxon>Bacteria</taxon>
        <taxon>Pseudomonadati</taxon>
        <taxon>Bacteroidota</taxon>
        <taxon>Flavobacteriia</taxon>
        <taxon>Flavobacteriales</taxon>
        <taxon>Crocinitomicaceae</taxon>
        <taxon>Wandonia</taxon>
    </lineage>
</organism>
<comment type="caution">
    <text evidence="1">The sequence shown here is derived from an EMBL/GenBank/DDBJ whole genome shotgun (WGS) entry which is preliminary data.</text>
</comment>
<dbReference type="EMBL" id="BAAAFH010000020">
    <property type="protein sequence ID" value="GAA0876016.1"/>
    <property type="molecule type" value="Genomic_DNA"/>
</dbReference>
<evidence type="ECO:0008006" key="3">
    <source>
        <dbReference type="Google" id="ProtNLM"/>
    </source>
</evidence>
<proteinExistence type="predicted"/>
<dbReference type="Proteomes" id="UP001501126">
    <property type="component" value="Unassembled WGS sequence"/>
</dbReference>
<protein>
    <recommendedName>
        <fullName evidence="3">RHS repeat-associated core domain-containing protein</fullName>
    </recommendedName>
</protein>
<gene>
    <name evidence="1" type="ORF">GCM10009118_24260</name>
</gene>
<dbReference type="Gene3D" id="2.180.10.10">
    <property type="entry name" value="RHS repeat-associated core"/>
    <property type="match status" value="1"/>
</dbReference>
<name>A0ABN1MSA9_9FLAO</name>
<accession>A0ABN1MSA9</accession>
<keyword evidence="2" id="KW-1185">Reference proteome</keyword>
<evidence type="ECO:0000313" key="1">
    <source>
        <dbReference type="EMBL" id="GAA0876016.1"/>
    </source>
</evidence>
<sequence>MEVQGEYRYGFQGQEKDDEVKGEGKSINYKYRMHDPRVGRFFALDPLAPKYPHNSPYAFSENRLIDGVELEGLEVTLVGKNVTGVVGLSGSVEGGVAIDWNTGNIYSYGSTAVGIQSDVSISSTFSITHYQIMNDIKDLEGFGAEGNVSTAKWGTTLSFGVASSGGHIGVNFQIGVGAGIAPASAGAAVSHTELKPISDGADKIFAINILKESAIKIAKELSPLYI</sequence>
<evidence type="ECO:0000313" key="2">
    <source>
        <dbReference type="Proteomes" id="UP001501126"/>
    </source>
</evidence>
<reference evidence="1 2" key="1">
    <citation type="journal article" date="2019" name="Int. J. Syst. Evol. Microbiol.">
        <title>The Global Catalogue of Microorganisms (GCM) 10K type strain sequencing project: providing services to taxonomists for standard genome sequencing and annotation.</title>
        <authorList>
            <consortium name="The Broad Institute Genomics Platform"/>
            <consortium name="The Broad Institute Genome Sequencing Center for Infectious Disease"/>
            <person name="Wu L."/>
            <person name="Ma J."/>
        </authorList>
    </citation>
    <scope>NUCLEOTIDE SEQUENCE [LARGE SCALE GENOMIC DNA]</scope>
    <source>
        <strain evidence="1 2">JCM 16083</strain>
    </source>
</reference>